<dbReference type="SUPFAM" id="SSF49464">
    <property type="entry name" value="Carboxypeptidase regulatory domain-like"/>
    <property type="match status" value="1"/>
</dbReference>
<dbReference type="CDD" id="cd10552">
    <property type="entry name" value="TH_beta_N"/>
    <property type="match status" value="1"/>
</dbReference>
<evidence type="ECO:0000313" key="7">
    <source>
        <dbReference type="Proteomes" id="UP001487305"/>
    </source>
</evidence>
<name>A0ABV1JDU8_9ACTN</name>
<organism evidence="6 7">
    <name type="scientific">Raoultibacter massiliensis</name>
    <dbReference type="NCBI Taxonomy" id="1852371"/>
    <lineage>
        <taxon>Bacteria</taxon>
        <taxon>Bacillati</taxon>
        <taxon>Actinomycetota</taxon>
        <taxon>Coriobacteriia</taxon>
        <taxon>Eggerthellales</taxon>
        <taxon>Eggerthellaceae</taxon>
        <taxon>Raoultibacter</taxon>
    </lineage>
</organism>
<reference evidence="6 7" key="1">
    <citation type="submission" date="2024-04" db="EMBL/GenBank/DDBJ databases">
        <title>Human intestinal bacterial collection.</title>
        <authorList>
            <person name="Pauvert C."/>
            <person name="Hitch T.C.A."/>
            <person name="Clavel T."/>
        </authorList>
    </citation>
    <scope>NUCLEOTIDE SEQUENCE [LARGE SCALE GENOMIC DNA]</scope>
    <source>
        <strain evidence="6 7">CLA-KB-H42</strain>
    </source>
</reference>
<dbReference type="InterPro" id="IPR008969">
    <property type="entry name" value="CarboxyPept-like_regulatory"/>
</dbReference>
<dbReference type="EMBL" id="JBBNOP010000007">
    <property type="protein sequence ID" value="MEQ3363251.1"/>
    <property type="molecule type" value="Genomic_DNA"/>
</dbReference>
<dbReference type="InterPro" id="IPR050954">
    <property type="entry name" value="ET_IronSulfur_Cluster-Binding"/>
</dbReference>
<keyword evidence="7" id="KW-1185">Reference proteome</keyword>
<keyword evidence="2" id="KW-0479">Metal-binding</keyword>
<evidence type="ECO:0000259" key="5">
    <source>
        <dbReference type="PROSITE" id="PS51379"/>
    </source>
</evidence>
<keyword evidence="4" id="KW-0411">Iron-sulfur</keyword>
<dbReference type="Proteomes" id="UP001487305">
    <property type="component" value="Unassembled WGS sequence"/>
</dbReference>
<dbReference type="PROSITE" id="PS51379">
    <property type="entry name" value="4FE4S_FER_2"/>
    <property type="match status" value="2"/>
</dbReference>
<dbReference type="Gene3D" id="2.60.40.10">
    <property type="entry name" value="Immunoglobulins"/>
    <property type="match status" value="1"/>
</dbReference>
<feature type="domain" description="4Fe-4S ferredoxin-type" evidence="5">
    <location>
        <begin position="3"/>
        <end position="32"/>
    </location>
</feature>
<dbReference type="Pfam" id="PF13620">
    <property type="entry name" value="CarboxypepD_reg"/>
    <property type="match status" value="1"/>
</dbReference>
<sequence>MGKIFVIDPAKCNGCRNCQIACKDEHCDNDWSPIALPQPDTGHFWLNVDEKVRGSVPKVKVSYVVRLCQHCGDAPCMKAAPEAVYRRDDGLVIVDPEKAKGKRELVEACPYGAIFWNEELAVPQKCTGCAHLLDDGWSVPRCVDACPHGAIRFGDEEDFAGELEAAEFIAPERADADKPHVYYLNLPKRFVAGIVVDLESDEVVVGAQITLENPETTEILQAETDEFGDFWFHQVDAALYNVYVEAEGYMTRMVKADATDEDCNIGPIDVFAAAE</sequence>
<dbReference type="InterPro" id="IPR013783">
    <property type="entry name" value="Ig-like_fold"/>
</dbReference>
<keyword evidence="1" id="KW-0004">4Fe-4S</keyword>
<evidence type="ECO:0000313" key="6">
    <source>
        <dbReference type="EMBL" id="MEQ3363251.1"/>
    </source>
</evidence>
<proteinExistence type="predicted"/>
<dbReference type="Pfam" id="PF13247">
    <property type="entry name" value="Fer4_11"/>
    <property type="match status" value="1"/>
</dbReference>
<dbReference type="Gene3D" id="3.30.70.20">
    <property type="match status" value="2"/>
</dbReference>
<dbReference type="PANTHER" id="PTHR43177">
    <property type="entry name" value="PROTEIN NRFC"/>
    <property type="match status" value="1"/>
</dbReference>
<dbReference type="InterPro" id="IPR017896">
    <property type="entry name" value="4Fe4S_Fe-S-bd"/>
</dbReference>
<dbReference type="PANTHER" id="PTHR43177:SF3">
    <property type="entry name" value="PROTEIN NRFC HOMOLOG"/>
    <property type="match status" value="1"/>
</dbReference>
<protein>
    <submittedName>
        <fullName evidence="6">4Fe-4S dicluster domain-containing protein</fullName>
    </submittedName>
</protein>
<feature type="domain" description="4Fe-4S ferredoxin-type" evidence="5">
    <location>
        <begin position="90"/>
        <end position="119"/>
    </location>
</feature>
<evidence type="ECO:0000256" key="2">
    <source>
        <dbReference type="ARBA" id="ARBA00022723"/>
    </source>
</evidence>
<dbReference type="SUPFAM" id="SSF54862">
    <property type="entry name" value="4Fe-4S ferredoxins"/>
    <property type="match status" value="1"/>
</dbReference>
<dbReference type="RefSeq" id="WP_349227555.1">
    <property type="nucleotide sequence ID" value="NZ_JBBNOP010000007.1"/>
</dbReference>
<keyword evidence="3" id="KW-0408">Iron</keyword>
<gene>
    <name evidence="6" type="ORF">AAA083_09720</name>
</gene>
<evidence type="ECO:0000256" key="1">
    <source>
        <dbReference type="ARBA" id="ARBA00022485"/>
    </source>
</evidence>
<accession>A0ABV1JDU8</accession>
<evidence type="ECO:0000256" key="3">
    <source>
        <dbReference type="ARBA" id="ARBA00023004"/>
    </source>
</evidence>
<comment type="caution">
    <text evidence="6">The sequence shown here is derived from an EMBL/GenBank/DDBJ whole genome shotgun (WGS) entry which is preliminary data.</text>
</comment>
<evidence type="ECO:0000256" key="4">
    <source>
        <dbReference type="ARBA" id="ARBA00023014"/>
    </source>
</evidence>